<protein>
    <recommendedName>
        <fullName evidence="2">PEHE domain-containing protein</fullName>
    </recommendedName>
</protein>
<feature type="region of interest" description="Disordered" evidence="1">
    <location>
        <begin position="296"/>
        <end position="319"/>
    </location>
</feature>
<dbReference type="AlphaFoldDB" id="A0AAD7WQ62"/>
<dbReference type="Proteomes" id="UP001221898">
    <property type="component" value="Unassembled WGS sequence"/>
</dbReference>
<dbReference type="InterPro" id="IPR029332">
    <property type="entry name" value="PEHE_dom"/>
</dbReference>
<evidence type="ECO:0000313" key="4">
    <source>
        <dbReference type="Proteomes" id="UP001221898"/>
    </source>
</evidence>
<organism evidence="3 4">
    <name type="scientific">Aldrovandia affinis</name>
    <dbReference type="NCBI Taxonomy" id="143900"/>
    <lineage>
        <taxon>Eukaryota</taxon>
        <taxon>Metazoa</taxon>
        <taxon>Chordata</taxon>
        <taxon>Craniata</taxon>
        <taxon>Vertebrata</taxon>
        <taxon>Euteleostomi</taxon>
        <taxon>Actinopterygii</taxon>
        <taxon>Neopterygii</taxon>
        <taxon>Teleostei</taxon>
        <taxon>Notacanthiformes</taxon>
        <taxon>Halosauridae</taxon>
        <taxon>Aldrovandia</taxon>
    </lineage>
</organism>
<dbReference type="GO" id="GO:0044545">
    <property type="term" value="C:NSL complex"/>
    <property type="evidence" value="ECO:0007669"/>
    <property type="project" value="TreeGrafter"/>
</dbReference>
<feature type="compositionally biased region" description="Basic and acidic residues" evidence="1">
    <location>
        <begin position="601"/>
        <end position="615"/>
    </location>
</feature>
<name>A0AAD7WQ62_9TELE</name>
<reference evidence="3" key="1">
    <citation type="journal article" date="2023" name="Science">
        <title>Genome structures resolve the early diversification of teleost fishes.</title>
        <authorList>
            <person name="Parey E."/>
            <person name="Louis A."/>
            <person name="Montfort J."/>
            <person name="Bouchez O."/>
            <person name="Roques C."/>
            <person name="Iampietro C."/>
            <person name="Lluch J."/>
            <person name="Castinel A."/>
            <person name="Donnadieu C."/>
            <person name="Desvignes T."/>
            <person name="Floi Bucao C."/>
            <person name="Jouanno E."/>
            <person name="Wen M."/>
            <person name="Mejri S."/>
            <person name="Dirks R."/>
            <person name="Jansen H."/>
            <person name="Henkel C."/>
            <person name="Chen W.J."/>
            <person name="Zahm M."/>
            <person name="Cabau C."/>
            <person name="Klopp C."/>
            <person name="Thompson A.W."/>
            <person name="Robinson-Rechavi M."/>
            <person name="Braasch I."/>
            <person name="Lecointre G."/>
            <person name="Bobe J."/>
            <person name="Postlethwait J.H."/>
            <person name="Berthelot C."/>
            <person name="Roest Crollius H."/>
            <person name="Guiguen Y."/>
        </authorList>
    </citation>
    <scope>NUCLEOTIDE SEQUENCE</scope>
    <source>
        <strain evidence="3">NC1722</strain>
    </source>
</reference>
<dbReference type="EMBL" id="JAINUG010000054">
    <property type="protein sequence ID" value="KAJ8404309.1"/>
    <property type="molecule type" value="Genomic_DNA"/>
</dbReference>
<keyword evidence="4" id="KW-1185">Reference proteome</keyword>
<dbReference type="Pfam" id="PF15275">
    <property type="entry name" value="PEHE"/>
    <property type="match status" value="1"/>
</dbReference>
<dbReference type="GO" id="GO:0035035">
    <property type="term" value="F:histone acetyltransferase binding"/>
    <property type="evidence" value="ECO:0007669"/>
    <property type="project" value="TreeGrafter"/>
</dbReference>
<evidence type="ECO:0000259" key="2">
    <source>
        <dbReference type="PROSITE" id="PS52052"/>
    </source>
</evidence>
<dbReference type="SMART" id="SM01300">
    <property type="entry name" value="PEHE"/>
    <property type="match status" value="1"/>
</dbReference>
<evidence type="ECO:0000256" key="1">
    <source>
        <dbReference type="SAM" id="MobiDB-lite"/>
    </source>
</evidence>
<feature type="region of interest" description="Disordered" evidence="1">
    <location>
        <begin position="369"/>
        <end position="395"/>
    </location>
</feature>
<dbReference type="PROSITE" id="PS52052">
    <property type="entry name" value="PEHE"/>
    <property type="match status" value="1"/>
</dbReference>
<comment type="caution">
    <text evidence="3">The sequence shown here is derived from an EMBL/GenBank/DDBJ whole genome shotgun (WGS) entry which is preliminary data.</text>
</comment>
<feature type="domain" description="PEHE" evidence="2">
    <location>
        <begin position="480"/>
        <end position="634"/>
    </location>
</feature>
<dbReference type="Gene3D" id="6.10.250.3170">
    <property type="match status" value="1"/>
</dbReference>
<dbReference type="PANTHER" id="PTHR22443">
    <property type="entry name" value="NON-SPECIFIC LETHAL 1, ISOFORM M"/>
    <property type="match status" value="1"/>
</dbReference>
<feature type="region of interest" description="Disordered" evidence="1">
    <location>
        <begin position="640"/>
        <end position="702"/>
    </location>
</feature>
<feature type="region of interest" description="Disordered" evidence="1">
    <location>
        <begin position="539"/>
        <end position="622"/>
    </location>
</feature>
<sequence length="702" mass="77681">MHVAPDVFIAMTPMAKLIEVPLEDGTELVHLEQWRRAEGRFAVERGSIISHWNWLQAHISDLEYRIRQQTDIYRQVRSNKGLIVLGDSAPCEVPSEDGTELKAEPIACQVTQERGSDGTHGLSTDPGLWKGWAPGRPVNGVLNSLHPGLADAGSLECPEAEEQLGKRLPPFPCPSSLAQDGSCVAARTRPILSCKKRRLVRPGAVANLNRKVQRVPVPRCGCDVNPSCLTCGGRPAHCAGLQYELPLLDRMSQFDPCVHPILSFSDDVPMMLHLQRVLKTHWQNRPLEKAKPLKKLSLKHKLSGRLPDPSSSCSSSSKDKHKLANSLIAAVSEWHHKLRQDRLQHRQQLDSLLSASKLEARQLCKERSRGLAHGPYDRGHGRKRPRDHSLERMDSSKLFPDTCSPCLSSGLHTPTHSPLMRQLSTSSESSTLFTLNSQSAASTPQPIRRRRGESSFDINNIVIPMSVAATTRVEKLQYKEILTPSWREVDVCAEPITAEDDSVEIEDLSDTAFSLLHLPCEDQERSRWTWTASAMAKRRGSRSYKSLDGRTTPLLGGTNPSTPQPSSPDMAHFHSLQDYGPVASPCSPASPDLLSNPHTPGSRDSHRLHSSEDTRCSTPDFSFEELVPQPVVPWDRRTFPLEFDPVPEPDDVCSPTGRGPRRPSISKPGGSRSECENGPPSPCDPDDSCKLRATAILRPAQR</sequence>
<feature type="compositionally biased region" description="Basic and acidic residues" evidence="1">
    <location>
        <begin position="369"/>
        <end position="379"/>
    </location>
</feature>
<dbReference type="PANTHER" id="PTHR22443:SF19">
    <property type="entry name" value="KAT8 REGULATORY NSL COMPLEX SUBUNIT 1-RELATED"/>
    <property type="match status" value="1"/>
</dbReference>
<feature type="compositionally biased region" description="Low complexity" evidence="1">
    <location>
        <begin position="304"/>
        <end position="316"/>
    </location>
</feature>
<dbReference type="InterPro" id="IPR026180">
    <property type="entry name" value="NSL1"/>
</dbReference>
<proteinExistence type="predicted"/>
<evidence type="ECO:0000313" key="3">
    <source>
        <dbReference type="EMBL" id="KAJ8404309.1"/>
    </source>
</evidence>
<gene>
    <name evidence="3" type="ORF">AAFF_G00340820</name>
</gene>
<accession>A0AAD7WQ62</accession>